<dbReference type="Ensembl" id="ENSMCST00000019657.1">
    <property type="protein sequence ID" value="ENSMCSP00000019177.1"/>
    <property type="gene ID" value="ENSMCSG00000013465.1"/>
</dbReference>
<dbReference type="OrthoDB" id="9221901at2759"/>
<name>A0A8C5UAZ6_9PASS</name>
<dbReference type="AlphaFoldDB" id="A0A8C5UAZ6"/>
<accession>A0A8C5UAZ6</accession>
<reference evidence="2" key="2">
    <citation type="submission" date="2025-09" db="UniProtKB">
        <authorList>
            <consortium name="Ensembl"/>
        </authorList>
    </citation>
    <scope>IDENTIFICATION</scope>
</reference>
<evidence type="ECO:0000313" key="3">
    <source>
        <dbReference type="Proteomes" id="UP000694560"/>
    </source>
</evidence>
<evidence type="ECO:0000256" key="1">
    <source>
        <dbReference type="SAM" id="MobiDB-lite"/>
    </source>
</evidence>
<protein>
    <submittedName>
        <fullName evidence="2">Uncharacterized protein</fullName>
    </submittedName>
</protein>
<feature type="region of interest" description="Disordered" evidence="1">
    <location>
        <begin position="1"/>
        <end position="29"/>
    </location>
</feature>
<organism evidence="2 3">
    <name type="scientific">Malurus cyaneus samueli</name>
    <dbReference type="NCBI Taxonomy" id="2593467"/>
    <lineage>
        <taxon>Eukaryota</taxon>
        <taxon>Metazoa</taxon>
        <taxon>Chordata</taxon>
        <taxon>Craniata</taxon>
        <taxon>Vertebrata</taxon>
        <taxon>Euteleostomi</taxon>
        <taxon>Archelosauria</taxon>
        <taxon>Archosauria</taxon>
        <taxon>Dinosauria</taxon>
        <taxon>Saurischia</taxon>
        <taxon>Theropoda</taxon>
        <taxon>Coelurosauria</taxon>
        <taxon>Aves</taxon>
        <taxon>Neognathae</taxon>
        <taxon>Neoaves</taxon>
        <taxon>Telluraves</taxon>
        <taxon>Australaves</taxon>
        <taxon>Passeriformes</taxon>
        <taxon>Meliphagoidea</taxon>
        <taxon>Maluridae</taxon>
        <taxon>Malurus</taxon>
    </lineage>
</organism>
<keyword evidence="3" id="KW-1185">Reference proteome</keyword>
<proteinExistence type="predicted"/>
<reference evidence="2" key="1">
    <citation type="submission" date="2025-08" db="UniProtKB">
        <authorList>
            <consortium name="Ensembl"/>
        </authorList>
    </citation>
    <scope>IDENTIFICATION</scope>
</reference>
<dbReference type="Proteomes" id="UP000694560">
    <property type="component" value="Unplaced"/>
</dbReference>
<evidence type="ECO:0000313" key="2">
    <source>
        <dbReference type="Ensembl" id="ENSMCSP00000019177.1"/>
    </source>
</evidence>
<sequence length="145" mass="16042">HKQTPKQTPLRDVSAARKAGRVGGVQPREENRGDQIVAFQCLKELTGKLERDYLQGPGVPEKGEWVKIARGQGWLGYWEGIVPCEGGEALAQGAQRICGCPWIPGNVQDQVGWDLEHPGTVDKFSRHFQSQTRSIKKGEILNPTT</sequence>